<organism evidence="2 3">
    <name type="scientific">Ophiophagus hannah</name>
    <name type="common">King cobra</name>
    <name type="synonym">Naja hannah</name>
    <dbReference type="NCBI Taxonomy" id="8665"/>
    <lineage>
        <taxon>Eukaryota</taxon>
        <taxon>Metazoa</taxon>
        <taxon>Chordata</taxon>
        <taxon>Craniata</taxon>
        <taxon>Vertebrata</taxon>
        <taxon>Euteleostomi</taxon>
        <taxon>Lepidosauria</taxon>
        <taxon>Squamata</taxon>
        <taxon>Bifurcata</taxon>
        <taxon>Unidentata</taxon>
        <taxon>Episquamata</taxon>
        <taxon>Toxicofera</taxon>
        <taxon>Serpentes</taxon>
        <taxon>Colubroidea</taxon>
        <taxon>Elapidae</taxon>
        <taxon>Elapinae</taxon>
        <taxon>Ophiophagus</taxon>
    </lineage>
</organism>
<evidence type="ECO:0000256" key="1">
    <source>
        <dbReference type="SAM" id="MobiDB-lite"/>
    </source>
</evidence>
<sequence length="103" mass="11666">MGSSASFAMADPGRKKSRWQFSWFENASLSGQLGENRKGVGGKEGRKERVRERDLRKEGGKEGGNLREEEGGMEGREERSVEGRREEERKERRGMEGKEGGEF</sequence>
<feature type="region of interest" description="Disordered" evidence="1">
    <location>
        <begin position="26"/>
        <end position="103"/>
    </location>
</feature>
<evidence type="ECO:0000313" key="2">
    <source>
        <dbReference type="EMBL" id="ETE61823.1"/>
    </source>
</evidence>
<feature type="compositionally biased region" description="Basic and acidic residues" evidence="1">
    <location>
        <begin position="35"/>
        <end position="103"/>
    </location>
</feature>
<dbReference type="Proteomes" id="UP000018936">
    <property type="component" value="Unassembled WGS sequence"/>
</dbReference>
<reference evidence="2 3" key="1">
    <citation type="journal article" date="2013" name="Proc. Natl. Acad. Sci. U.S.A.">
        <title>The king cobra genome reveals dynamic gene evolution and adaptation in the snake venom system.</title>
        <authorList>
            <person name="Vonk F.J."/>
            <person name="Casewell N.R."/>
            <person name="Henkel C.V."/>
            <person name="Heimberg A.M."/>
            <person name="Jansen H.J."/>
            <person name="McCleary R.J."/>
            <person name="Kerkkamp H.M."/>
            <person name="Vos R.A."/>
            <person name="Guerreiro I."/>
            <person name="Calvete J.J."/>
            <person name="Wuster W."/>
            <person name="Woods A.E."/>
            <person name="Logan J.M."/>
            <person name="Harrison R.A."/>
            <person name="Castoe T.A."/>
            <person name="de Koning A.P."/>
            <person name="Pollock D.D."/>
            <person name="Yandell M."/>
            <person name="Calderon D."/>
            <person name="Renjifo C."/>
            <person name="Currier R.B."/>
            <person name="Salgado D."/>
            <person name="Pla D."/>
            <person name="Sanz L."/>
            <person name="Hyder A.S."/>
            <person name="Ribeiro J.M."/>
            <person name="Arntzen J.W."/>
            <person name="van den Thillart G.E."/>
            <person name="Boetzer M."/>
            <person name="Pirovano W."/>
            <person name="Dirks R.P."/>
            <person name="Spaink H.P."/>
            <person name="Duboule D."/>
            <person name="McGlinn E."/>
            <person name="Kini R.M."/>
            <person name="Richardson M.K."/>
        </authorList>
    </citation>
    <scope>NUCLEOTIDE SEQUENCE</scope>
    <source>
        <tissue evidence="2">Blood</tissue>
    </source>
</reference>
<name>V8NJJ6_OPHHA</name>
<dbReference type="AlphaFoldDB" id="V8NJJ6"/>
<accession>V8NJJ6</accession>
<comment type="caution">
    <text evidence="2">The sequence shown here is derived from an EMBL/GenBank/DDBJ whole genome shotgun (WGS) entry which is preliminary data.</text>
</comment>
<keyword evidence="3" id="KW-1185">Reference proteome</keyword>
<protein>
    <submittedName>
        <fullName evidence="2">Uncharacterized protein</fullName>
    </submittedName>
</protein>
<proteinExistence type="predicted"/>
<gene>
    <name evidence="2" type="ORF">L345_12421</name>
</gene>
<evidence type="ECO:0000313" key="3">
    <source>
        <dbReference type="Proteomes" id="UP000018936"/>
    </source>
</evidence>
<feature type="non-terminal residue" evidence="2">
    <location>
        <position position="1"/>
    </location>
</feature>
<dbReference type="EMBL" id="AZIM01003626">
    <property type="protein sequence ID" value="ETE61823.1"/>
    <property type="molecule type" value="Genomic_DNA"/>
</dbReference>